<dbReference type="Proteomes" id="UP001497516">
    <property type="component" value="Chromosome 2"/>
</dbReference>
<evidence type="ECO:0000256" key="2">
    <source>
        <dbReference type="SAM" id="Phobius"/>
    </source>
</evidence>
<name>A0AAV2DE42_9ROSI</name>
<feature type="region of interest" description="Disordered" evidence="1">
    <location>
        <begin position="79"/>
        <end position="107"/>
    </location>
</feature>
<evidence type="ECO:0000256" key="3">
    <source>
        <dbReference type="SAM" id="SignalP"/>
    </source>
</evidence>
<sequence>MAYGLPRIPLASLLVLAPVLVAAAAQFEEGGIAGAAAELEQEFINFQGEMLPNEHVVDNPFVVLVYPCLTVSLSWQRRSKKRNRRRPYFQPNLDRQRKERLATPVRK</sequence>
<keyword evidence="5" id="KW-1185">Reference proteome</keyword>
<organism evidence="4 5">
    <name type="scientific">Linum trigynum</name>
    <dbReference type="NCBI Taxonomy" id="586398"/>
    <lineage>
        <taxon>Eukaryota</taxon>
        <taxon>Viridiplantae</taxon>
        <taxon>Streptophyta</taxon>
        <taxon>Embryophyta</taxon>
        <taxon>Tracheophyta</taxon>
        <taxon>Spermatophyta</taxon>
        <taxon>Magnoliopsida</taxon>
        <taxon>eudicotyledons</taxon>
        <taxon>Gunneridae</taxon>
        <taxon>Pentapetalae</taxon>
        <taxon>rosids</taxon>
        <taxon>fabids</taxon>
        <taxon>Malpighiales</taxon>
        <taxon>Linaceae</taxon>
        <taxon>Linum</taxon>
    </lineage>
</organism>
<keyword evidence="2" id="KW-0812">Transmembrane</keyword>
<accession>A0AAV2DE42</accession>
<evidence type="ECO:0000313" key="4">
    <source>
        <dbReference type="EMBL" id="CAL1372129.1"/>
    </source>
</evidence>
<protein>
    <submittedName>
        <fullName evidence="4">Uncharacterized protein</fullName>
    </submittedName>
</protein>
<feature type="signal peptide" evidence="3">
    <location>
        <begin position="1"/>
        <end position="24"/>
    </location>
</feature>
<dbReference type="AlphaFoldDB" id="A0AAV2DE42"/>
<reference evidence="4 5" key="1">
    <citation type="submission" date="2024-04" db="EMBL/GenBank/DDBJ databases">
        <authorList>
            <person name="Fracassetti M."/>
        </authorList>
    </citation>
    <scope>NUCLEOTIDE SEQUENCE [LARGE SCALE GENOMIC DNA]</scope>
</reference>
<dbReference type="EMBL" id="OZ034815">
    <property type="protein sequence ID" value="CAL1372129.1"/>
    <property type="molecule type" value="Genomic_DNA"/>
</dbReference>
<evidence type="ECO:0000256" key="1">
    <source>
        <dbReference type="SAM" id="MobiDB-lite"/>
    </source>
</evidence>
<feature type="chain" id="PRO_5044021908" evidence="3">
    <location>
        <begin position="25"/>
        <end position="107"/>
    </location>
</feature>
<keyword evidence="3" id="KW-0732">Signal</keyword>
<feature type="transmembrane region" description="Helical" evidence="2">
    <location>
        <begin position="61"/>
        <end position="76"/>
    </location>
</feature>
<gene>
    <name evidence="4" type="ORF">LTRI10_LOCUS14151</name>
</gene>
<keyword evidence="2" id="KW-1133">Transmembrane helix</keyword>
<keyword evidence="2" id="KW-0472">Membrane</keyword>
<evidence type="ECO:0000313" key="5">
    <source>
        <dbReference type="Proteomes" id="UP001497516"/>
    </source>
</evidence>
<proteinExistence type="predicted"/>